<evidence type="ECO:0000256" key="1">
    <source>
        <dbReference type="SAM" id="MobiDB-lite"/>
    </source>
</evidence>
<dbReference type="EMBL" id="GGFL01014059">
    <property type="protein sequence ID" value="MBW78237.1"/>
    <property type="molecule type" value="Transcribed_RNA"/>
</dbReference>
<proteinExistence type="predicted"/>
<keyword evidence="2" id="KW-0732">Signal</keyword>
<accession>A0A2M4DL13</accession>
<reference evidence="3" key="1">
    <citation type="submission" date="2018-01" db="EMBL/GenBank/DDBJ databases">
        <title>An insight into the sialome of Amazonian anophelines.</title>
        <authorList>
            <person name="Ribeiro J.M."/>
            <person name="Scarpassa V."/>
            <person name="Calvo E."/>
        </authorList>
    </citation>
    <scope>NUCLEOTIDE SEQUENCE</scope>
</reference>
<evidence type="ECO:0000256" key="2">
    <source>
        <dbReference type="SAM" id="SignalP"/>
    </source>
</evidence>
<feature type="region of interest" description="Disordered" evidence="1">
    <location>
        <begin position="33"/>
        <end position="64"/>
    </location>
</feature>
<dbReference type="AlphaFoldDB" id="A0A2M4DL13"/>
<feature type="signal peptide" evidence="2">
    <location>
        <begin position="1"/>
        <end position="24"/>
    </location>
</feature>
<sequence>MPVVAAVLVEVVLELVLQLQVVRAAVPVVENRRKIAHPHQTNQRHPTRHQLKKKAPEGQPAGTTGRRLVSDVISLLERRWRRRQSERVYNTLQAKCVVSF</sequence>
<name>A0A2M4DL13_ANODA</name>
<feature type="chain" id="PRO_5014824580" evidence="2">
    <location>
        <begin position="25"/>
        <end position="100"/>
    </location>
</feature>
<organism evidence="3">
    <name type="scientific">Anopheles darlingi</name>
    <name type="common">Mosquito</name>
    <dbReference type="NCBI Taxonomy" id="43151"/>
    <lineage>
        <taxon>Eukaryota</taxon>
        <taxon>Metazoa</taxon>
        <taxon>Ecdysozoa</taxon>
        <taxon>Arthropoda</taxon>
        <taxon>Hexapoda</taxon>
        <taxon>Insecta</taxon>
        <taxon>Pterygota</taxon>
        <taxon>Neoptera</taxon>
        <taxon>Endopterygota</taxon>
        <taxon>Diptera</taxon>
        <taxon>Nematocera</taxon>
        <taxon>Culicoidea</taxon>
        <taxon>Culicidae</taxon>
        <taxon>Anophelinae</taxon>
        <taxon>Anopheles</taxon>
    </lineage>
</organism>
<evidence type="ECO:0000313" key="3">
    <source>
        <dbReference type="EMBL" id="MBW78237.1"/>
    </source>
</evidence>
<protein>
    <submittedName>
        <fullName evidence="3">Putative secreted protein</fullName>
    </submittedName>
</protein>